<evidence type="ECO:0000256" key="3">
    <source>
        <dbReference type="ARBA" id="ARBA00022705"/>
    </source>
</evidence>
<dbReference type="InterPro" id="IPR027417">
    <property type="entry name" value="P-loop_NTPase"/>
</dbReference>
<dbReference type="EMBL" id="KX165268">
    <property type="protein sequence ID" value="ANH56809.1"/>
    <property type="molecule type" value="Genomic_DNA"/>
</dbReference>
<keyword evidence="2" id="KW-1048">Host nucleus</keyword>
<dbReference type="Pfam" id="PF01057">
    <property type="entry name" value="Parvo_NS1"/>
    <property type="match status" value="1"/>
</dbReference>
<dbReference type="InterPro" id="IPR014015">
    <property type="entry name" value="Helicase_SF3_DNA-vir"/>
</dbReference>
<dbReference type="GeneID" id="27963662"/>
<name>A0A173GP49_9VIRU</name>
<evidence type="ECO:0000259" key="7">
    <source>
        <dbReference type="PROSITE" id="PS51206"/>
    </source>
</evidence>
<evidence type="ECO:0000256" key="1">
    <source>
        <dbReference type="ARBA" id="ARBA00004147"/>
    </source>
</evidence>
<accession>A0A173GP49</accession>
<protein>
    <submittedName>
        <fullName evidence="8">Putative nonstructural protein NS1</fullName>
    </submittedName>
</protein>
<dbReference type="InterPro" id="IPR001257">
    <property type="entry name" value="Parvovirus_NS1_helicase"/>
</dbReference>
<dbReference type="GO" id="GO:0006260">
    <property type="term" value="P:DNA replication"/>
    <property type="evidence" value="ECO:0007669"/>
    <property type="project" value="UniProtKB-KW"/>
</dbReference>
<dbReference type="KEGG" id="vg:27963662"/>
<evidence type="ECO:0000256" key="2">
    <source>
        <dbReference type="ARBA" id="ARBA00022562"/>
    </source>
</evidence>
<keyword evidence="5" id="KW-0067">ATP-binding</keyword>
<comment type="subcellular location">
    <subcellularLocation>
        <location evidence="1">Host nucleus</location>
    </subcellularLocation>
</comment>
<evidence type="ECO:0000313" key="8">
    <source>
        <dbReference type="EMBL" id="ANH56809.1"/>
    </source>
</evidence>
<dbReference type="GO" id="GO:0019079">
    <property type="term" value="P:viral genome replication"/>
    <property type="evidence" value="ECO:0007669"/>
    <property type="project" value="InterPro"/>
</dbReference>
<dbReference type="PROSITE" id="PS51206">
    <property type="entry name" value="SF3_HELICASE_1"/>
    <property type="match status" value="1"/>
</dbReference>
<keyword evidence="3" id="KW-0235">DNA replication</keyword>
<evidence type="ECO:0000256" key="5">
    <source>
        <dbReference type="ARBA" id="ARBA00022840"/>
    </source>
</evidence>
<feature type="compositionally biased region" description="Polar residues" evidence="6">
    <location>
        <begin position="129"/>
        <end position="144"/>
    </location>
</feature>
<dbReference type="Gene3D" id="3.40.50.300">
    <property type="entry name" value="P-loop containing nucleotide triphosphate hydrolases"/>
    <property type="match status" value="1"/>
</dbReference>
<organism evidence="8 9">
    <name type="scientific">Diaphorina citri densovirus</name>
    <dbReference type="NCBI Taxonomy" id="1776153"/>
    <lineage>
        <taxon>Viruses</taxon>
        <taxon>Monodnaviria</taxon>
        <taxon>Shotokuvirae</taxon>
        <taxon>Cossaviricota</taxon>
        <taxon>Quintoviricetes</taxon>
        <taxon>Piccovirales</taxon>
        <taxon>Parvoviridae</taxon>
        <taxon>Densovirinae</taxon>
        <taxon>Diciambidensovirus</taxon>
        <taxon>Diciambidensovirus hemipteran1</taxon>
    </lineage>
</organism>
<dbReference type="SUPFAM" id="SSF52540">
    <property type="entry name" value="P-loop containing nucleoside triphosphate hydrolases"/>
    <property type="match status" value="1"/>
</dbReference>
<dbReference type="GO" id="GO:0042025">
    <property type="term" value="C:host cell nucleus"/>
    <property type="evidence" value="ECO:0007669"/>
    <property type="project" value="UniProtKB-SubCell"/>
</dbReference>
<dbReference type="Proteomes" id="UP000174582">
    <property type="component" value="Segment"/>
</dbReference>
<keyword evidence="9" id="KW-1185">Reference proteome</keyword>
<proteinExistence type="predicted"/>
<evidence type="ECO:0000256" key="6">
    <source>
        <dbReference type="SAM" id="MobiDB-lite"/>
    </source>
</evidence>
<sequence length="679" mass="77488">MFVLLLFTSKIANTSSEYSSDDEFERGFVSISKRRGSVEFGSSESGDESTWAQFKRFRGDELYRRIGTESPARYTRSRVNVPRGSPERVSTFRGRDSDSGSEEEIYTETDDEKENNSQSDHGEEDVDTDSSATDISVGTANQQLYGVPVSRLDSYADRSPSPGPSTAYRYCSEENPKCGPKKAVHPLGGRLGDRQAKARSQLRNSIVGLLQRVPPKSRILHDIYLLPDSQRNMEHLDRAIRGACRNYTSGNRQAALQFVCFHKTHLHVVHDCTYTSSTCRCAFTRNIQDELGVRYTKRWVIRQYRFGSERVYNTLLYFQKTGRQALYIQIGGRIWRHGCEIGPNPLFGGGDKVQEGLVERGEFADNGDLSAEFGIGDCDRGLHESNHGPLPESTSGTTVERYSLPKAILVWLRQHPAAPLTSILQTRHWSESKFGTKVLRTAPLLTNLFNNYALELMDASMVELFERYSSLEHTNLIFAAPLGNIQETYYTLDESVVILEKLLLYQYRDDTEIVEIFLQDLYDVLEKRIAKKNTFFVLSPSNAGKNFFFDCIVHFYLNFGLIGNFNKYQNFPLQECVHKRILLWNEPQAEPSAFETLKTLLGGDQTVVRVKYQGDATVGRTPVIILSNHNIFPNDAAFVNRMFVYEWRTAPYLAQYRKKPHPMATYLLFKKYKIIKPEM</sequence>
<feature type="compositionally biased region" description="Acidic residues" evidence="6">
    <location>
        <begin position="99"/>
        <end position="113"/>
    </location>
</feature>
<feature type="domain" description="SF3 helicase" evidence="7">
    <location>
        <begin position="512"/>
        <end position="679"/>
    </location>
</feature>
<reference evidence="8 9" key="1">
    <citation type="submission" date="2016-04" db="EMBL/GenBank/DDBJ databases">
        <title>Complete genome sequence of a putative densovirus of the Asian citrus psyllid, Diaphorina citri.</title>
        <authorList>
            <person name="Nigg J.C."/>
            <person name="Nouri S."/>
            <person name="Falk B.W."/>
        </authorList>
    </citation>
    <scope>NUCLEOTIDE SEQUENCE [LARGE SCALE GENOMIC DNA]</scope>
</reference>
<keyword evidence="4" id="KW-0547">Nucleotide-binding</keyword>
<feature type="region of interest" description="Disordered" evidence="6">
    <location>
        <begin position="74"/>
        <end position="166"/>
    </location>
</feature>
<dbReference type="RefSeq" id="YP_009256211.1">
    <property type="nucleotide sequence ID" value="NC_030296.1"/>
</dbReference>
<dbReference type="GO" id="GO:0005524">
    <property type="term" value="F:ATP binding"/>
    <property type="evidence" value="ECO:0007669"/>
    <property type="project" value="UniProtKB-KW"/>
</dbReference>
<evidence type="ECO:0000313" key="9">
    <source>
        <dbReference type="Proteomes" id="UP000174582"/>
    </source>
</evidence>
<evidence type="ECO:0000256" key="4">
    <source>
        <dbReference type="ARBA" id="ARBA00022741"/>
    </source>
</evidence>
<dbReference type="OrthoDB" id="12894at10239"/>